<dbReference type="Proteomes" id="UP000660708">
    <property type="component" value="Unassembled WGS sequence"/>
</dbReference>
<name>A0A8I0T5G2_9GAMM</name>
<comment type="caution">
    <text evidence="1">The sequence shown here is derived from an EMBL/GenBank/DDBJ whole genome shotgun (WGS) entry which is preliminary data.</text>
</comment>
<evidence type="ECO:0000313" key="1">
    <source>
        <dbReference type="EMBL" id="MBE0347208.1"/>
    </source>
</evidence>
<dbReference type="AlphaFoldDB" id="A0A8I0T5G2"/>
<keyword evidence="2" id="KW-1185">Reference proteome</keyword>
<evidence type="ECO:0000313" key="2">
    <source>
        <dbReference type="Proteomes" id="UP000660708"/>
    </source>
</evidence>
<gene>
    <name evidence="1" type="ORF">PPEP_a1615</name>
</gene>
<dbReference type="EMBL" id="AQHF01000026">
    <property type="protein sequence ID" value="MBE0347208.1"/>
    <property type="molecule type" value="Genomic_DNA"/>
</dbReference>
<protein>
    <submittedName>
        <fullName evidence="1">Uncharacterized protein</fullName>
    </submittedName>
</protein>
<proteinExistence type="predicted"/>
<organism evidence="1 2">
    <name type="scientific">Pseudoalteromonas peptidolytica F12-50-A1</name>
    <dbReference type="NCBI Taxonomy" id="1315280"/>
    <lineage>
        <taxon>Bacteria</taxon>
        <taxon>Pseudomonadati</taxon>
        <taxon>Pseudomonadota</taxon>
        <taxon>Gammaproteobacteria</taxon>
        <taxon>Alteromonadales</taxon>
        <taxon>Pseudoalteromonadaceae</taxon>
        <taxon>Pseudoalteromonas</taxon>
    </lineage>
</organism>
<accession>A0A8I0T5G2</accession>
<reference evidence="1 2" key="1">
    <citation type="submission" date="2015-06" db="EMBL/GenBank/DDBJ databases">
        <title>Genome sequence of Pseudoalteromonas peptidolytica.</title>
        <authorList>
            <person name="Xie B.-B."/>
            <person name="Rong J.-C."/>
            <person name="Qin Q.-L."/>
            <person name="Zhang Y.-Z."/>
        </authorList>
    </citation>
    <scope>NUCLEOTIDE SEQUENCE [LARGE SCALE GENOMIC DNA]</scope>
    <source>
        <strain evidence="1 2">F12-50-A1</strain>
    </source>
</reference>
<sequence length="53" mass="6132">MAINKINKNLNILSPNLRKINMGAKVLIQAMQVRRFRKEALSAKMPLPTLKWK</sequence>